<evidence type="ECO:0000259" key="1">
    <source>
        <dbReference type="Pfam" id="PF19432"/>
    </source>
</evidence>
<protein>
    <submittedName>
        <fullName evidence="2">Jg27219 protein</fullName>
    </submittedName>
</protein>
<proteinExistence type="predicted"/>
<reference evidence="2" key="1">
    <citation type="submission" date="2022-03" db="EMBL/GenBank/DDBJ databases">
        <authorList>
            <person name="Lindestad O."/>
        </authorList>
    </citation>
    <scope>NUCLEOTIDE SEQUENCE</scope>
</reference>
<dbReference type="PANTHER" id="PTHR36983">
    <property type="entry name" value="DNAJ HOMOLOG SUBFAMILY C MEMBER 13"/>
    <property type="match status" value="1"/>
</dbReference>
<dbReference type="InterPro" id="IPR045802">
    <property type="entry name" value="GRV2/DNAJC13_N"/>
</dbReference>
<feature type="domain" description="DnaJ homologue subfamily C GRV2/DNAJC13 N-terminal" evidence="1">
    <location>
        <begin position="2"/>
        <end position="85"/>
    </location>
</feature>
<evidence type="ECO:0000313" key="3">
    <source>
        <dbReference type="Proteomes" id="UP000838756"/>
    </source>
</evidence>
<dbReference type="PANTHER" id="PTHR36983:SF2">
    <property type="entry name" value="DNAJ HOMOLOG SUBFAMILY C MEMBER 13"/>
    <property type="match status" value="1"/>
</dbReference>
<dbReference type="GO" id="GO:2000641">
    <property type="term" value="P:regulation of early endosome to late endosome transport"/>
    <property type="evidence" value="ECO:0007669"/>
    <property type="project" value="InterPro"/>
</dbReference>
<comment type="caution">
    <text evidence="2">The sequence shown here is derived from an EMBL/GenBank/DDBJ whole genome shotgun (WGS) entry which is preliminary data.</text>
</comment>
<keyword evidence="3" id="KW-1185">Reference proteome</keyword>
<dbReference type="Pfam" id="PF19432">
    <property type="entry name" value="RME-8_N"/>
    <property type="match status" value="1"/>
</dbReference>
<dbReference type="GO" id="GO:0010008">
    <property type="term" value="C:endosome membrane"/>
    <property type="evidence" value="ECO:0007669"/>
    <property type="project" value="TreeGrafter"/>
</dbReference>
<dbReference type="GO" id="GO:0007032">
    <property type="term" value="P:endosome organization"/>
    <property type="evidence" value="ECO:0007669"/>
    <property type="project" value="InterPro"/>
</dbReference>
<gene>
    <name evidence="2" type="primary">jg27219</name>
    <name evidence="2" type="ORF">PAEG_LOCUS7528</name>
</gene>
<dbReference type="InterPro" id="IPR044978">
    <property type="entry name" value="GRV2/DNAJC13"/>
</dbReference>
<accession>A0A8S4QZP4</accession>
<organism evidence="2 3">
    <name type="scientific">Pararge aegeria aegeria</name>
    <dbReference type="NCBI Taxonomy" id="348720"/>
    <lineage>
        <taxon>Eukaryota</taxon>
        <taxon>Metazoa</taxon>
        <taxon>Ecdysozoa</taxon>
        <taxon>Arthropoda</taxon>
        <taxon>Hexapoda</taxon>
        <taxon>Insecta</taxon>
        <taxon>Pterygota</taxon>
        <taxon>Neoptera</taxon>
        <taxon>Endopterygota</taxon>
        <taxon>Lepidoptera</taxon>
        <taxon>Glossata</taxon>
        <taxon>Ditrysia</taxon>
        <taxon>Papilionoidea</taxon>
        <taxon>Nymphalidae</taxon>
        <taxon>Satyrinae</taxon>
        <taxon>Satyrini</taxon>
        <taxon>Parargina</taxon>
        <taxon>Pararge</taxon>
    </lineage>
</organism>
<name>A0A8S4QZP4_9NEOP</name>
<sequence length="85" mass="9863">GDQHQTSLSEFMVHKVNPARHMEPMRRTLCLSDTCILERDPQTYSVVCLRPLCDVFALVRDPDHPQKFSIEYLNGQTRTYLAGER</sequence>
<dbReference type="AlphaFoldDB" id="A0A8S4QZP4"/>
<feature type="non-terminal residue" evidence="2">
    <location>
        <position position="1"/>
    </location>
</feature>
<dbReference type="EMBL" id="CAKXAJ010022149">
    <property type="protein sequence ID" value="CAH2226869.1"/>
    <property type="molecule type" value="Genomic_DNA"/>
</dbReference>
<evidence type="ECO:0000313" key="2">
    <source>
        <dbReference type="EMBL" id="CAH2226869.1"/>
    </source>
</evidence>
<dbReference type="OrthoDB" id="69656at2759"/>
<dbReference type="Proteomes" id="UP000838756">
    <property type="component" value="Unassembled WGS sequence"/>
</dbReference>
<dbReference type="GO" id="GO:0006898">
    <property type="term" value="P:receptor-mediated endocytosis"/>
    <property type="evidence" value="ECO:0007669"/>
    <property type="project" value="TreeGrafter"/>
</dbReference>